<feature type="region of interest" description="Disordered" evidence="4">
    <location>
        <begin position="685"/>
        <end position="941"/>
    </location>
</feature>
<dbReference type="PROSITE" id="PS00018">
    <property type="entry name" value="EF_HAND_1"/>
    <property type="match status" value="2"/>
</dbReference>
<dbReference type="InterPro" id="IPR018247">
    <property type="entry name" value="EF_Hand_1_Ca_BS"/>
</dbReference>
<evidence type="ECO:0000256" key="2">
    <source>
        <dbReference type="ARBA" id="ARBA00022737"/>
    </source>
</evidence>
<organism evidence="7 8">
    <name type="scientific">Aureococcus anophagefferens</name>
    <name type="common">Harmful bloom alga</name>
    <dbReference type="NCBI Taxonomy" id="44056"/>
    <lineage>
        <taxon>Eukaryota</taxon>
        <taxon>Sar</taxon>
        <taxon>Stramenopiles</taxon>
        <taxon>Ochrophyta</taxon>
        <taxon>Pelagophyceae</taxon>
        <taxon>Pelagomonadales</taxon>
        <taxon>Pelagomonadaceae</taxon>
        <taxon>Aureococcus</taxon>
    </lineage>
</organism>
<protein>
    <submittedName>
        <fullName evidence="7">Protein-arginine N5-methyltransferase</fullName>
    </submittedName>
</protein>
<keyword evidence="1" id="KW-0479">Metal-binding</keyword>
<evidence type="ECO:0000256" key="1">
    <source>
        <dbReference type="ARBA" id="ARBA00022723"/>
    </source>
</evidence>
<feature type="region of interest" description="Disordered" evidence="4">
    <location>
        <begin position="237"/>
        <end position="308"/>
    </location>
</feature>
<feature type="region of interest" description="Disordered" evidence="4">
    <location>
        <begin position="1"/>
        <end position="36"/>
    </location>
</feature>
<dbReference type="Gene3D" id="1.10.238.10">
    <property type="entry name" value="EF-hand"/>
    <property type="match status" value="1"/>
</dbReference>
<accession>A0ABR1FWA8</accession>
<evidence type="ECO:0000313" key="7">
    <source>
        <dbReference type="EMBL" id="KAK7240037.1"/>
    </source>
</evidence>
<dbReference type="SUPFAM" id="SSF47473">
    <property type="entry name" value="EF-hand"/>
    <property type="match status" value="1"/>
</dbReference>
<feature type="compositionally biased region" description="Low complexity" evidence="4">
    <location>
        <begin position="691"/>
        <end position="701"/>
    </location>
</feature>
<reference evidence="7 8" key="1">
    <citation type="submission" date="2024-03" db="EMBL/GenBank/DDBJ databases">
        <title>Aureococcus anophagefferens CCMP1851 and Kratosvirus quantuckense: Draft genome of a second virus-susceptible host strain in the model system.</title>
        <authorList>
            <person name="Chase E."/>
            <person name="Truchon A.R."/>
            <person name="Schepens W."/>
            <person name="Wilhelm S.W."/>
        </authorList>
    </citation>
    <scope>NUCLEOTIDE SEQUENCE [LARGE SCALE GENOMIC DNA]</scope>
    <source>
        <strain evidence="7 8">CCMP1851</strain>
    </source>
</reference>
<evidence type="ECO:0000313" key="8">
    <source>
        <dbReference type="Proteomes" id="UP001363151"/>
    </source>
</evidence>
<keyword evidence="3" id="KW-0106">Calcium</keyword>
<comment type="caution">
    <text evidence="7">The sequence shown here is derived from an EMBL/GenBank/DDBJ whole genome shotgun (WGS) entry which is preliminary data.</text>
</comment>
<keyword evidence="8" id="KW-1185">Reference proteome</keyword>
<feature type="compositionally biased region" description="Basic and acidic residues" evidence="4">
    <location>
        <begin position="792"/>
        <end position="834"/>
    </location>
</feature>
<evidence type="ECO:0000259" key="6">
    <source>
        <dbReference type="PROSITE" id="PS50222"/>
    </source>
</evidence>
<dbReference type="Proteomes" id="UP001363151">
    <property type="component" value="Unassembled WGS sequence"/>
</dbReference>
<feature type="compositionally biased region" description="Basic and acidic residues" evidence="4">
    <location>
        <begin position="896"/>
        <end position="909"/>
    </location>
</feature>
<feature type="compositionally biased region" description="Basic and acidic residues" evidence="4">
    <location>
        <begin position="742"/>
        <end position="754"/>
    </location>
</feature>
<feature type="compositionally biased region" description="Low complexity" evidence="4">
    <location>
        <begin position="717"/>
        <end position="730"/>
    </location>
</feature>
<sequence>MGSPLTRRRPPAAQRTNEARLAKDAAATAAAPPPPRDRFALDARSLAAFRALLALAHLRLLVDAWPSVEALASGAGVFDDATLHAHAASWAAAPLRYRRDGAWALAWHAFAVAATLLLFAGACTGPATAATWYAVVARAAHRPATHAGPTGLLGAFLFWGCFLPLGRRWSVDAWLRRSCETDAVAGAGALALRAQVAALYGCSAFVKCFAADSDWRDGRAVAAALRCRATYATAAGPRSARGRGSARFSPTARSAARRSARSRSRRAPRGVRPRGARGRARRHGRVPAPRRLLRGRAGGARGAGAGAGAGAARARARAPSAARAAATAAVAAAALTVVACAAGNALEAAGFRDAVPAGLHGGARAFLDQRWELFVNPSAYPCEYVALEAAGPGGAFADATRALVLARARARGAADAPLGLRRGPAPARTAGWFTLFDALATNLAEIEAGGDDEGRAAFEFDAESLARYGCRKLGAARASAVRVAGDDAARRDAVFSKTCADWADQSYWAKRGVALAQGRRMLGECPGLRPWHLRRLYAYFRRADKDDSDWISVLEFLMFFDVERSVFAVKAFTSMDADGDQRIDFFEFVRDVELRVAEQGGPRGRKRVLQFRFNAGLREFAFHLYDLDGSGHIERFEVEAMVHELYGSAWKDSRLAGHAAELQRQLQKKLGGTRMWGRHHRRALLAPPPDRAAAAPRARAPQTDADSDDEAATPTRVAPAGAKVDAAAPRCCRRPPSRQRAHANDRPPPDDRPPRKFARPAAPPRDGRPRPLREPSGRRALKPPSGPSAGRPARDDYRADDIRNWDGARHLDLNPKDGRLKPRVRRLSESDLEHGGPLGGARRQRPALDAPRGPPPRPPRVRARGLPRPRLARVPGLARLRRRQGERAPARASRAPAKDLGDGDRRGPRPLEALAASHTDPDRPLRARPPLRAARTSQAAY</sequence>
<keyword evidence="5" id="KW-0472">Membrane</keyword>
<feature type="domain" description="EF-hand" evidence="6">
    <location>
        <begin position="563"/>
        <end position="598"/>
    </location>
</feature>
<dbReference type="InterPro" id="IPR002048">
    <property type="entry name" value="EF_hand_dom"/>
</dbReference>
<dbReference type="InterPro" id="IPR011992">
    <property type="entry name" value="EF-hand-dom_pair"/>
</dbReference>
<feature type="compositionally biased region" description="Basic residues" evidence="4">
    <location>
        <begin position="859"/>
        <end position="871"/>
    </location>
</feature>
<dbReference type="EMBL" id="JBBJCI010000218">
    <property type="protein sequence ID" value="KAK7240037.1"/>
    <property type="molecule type" value="Genomic_DNA"/>
</dbReference>
<keyword evidence="2" id="KW-0677">Repeat</keyword>
<evidence type="ECO:0000256" key="5">
    <source>
        <dbReference type="SAM" id="Phobius"/>
    </source>
</evidence>
<keyword evidence="5" id="KW-1133">Transmembrane helix</keyword>
<feature type="transmembrane region" description="Helical" evidence="5">
    <location>
        <begin position="324"/>
        <end position="346"/>
    </location>
</feature>
<keyword evidence="5" id="KW-0812">Transmembrane</keyword>
<feature type="compositionally biased region" description="Gly residues" evidence="4">
    <location>
        <begin position="296"/>
        <end position="308"/>
    </location>
</feature>
<feature type="transmembrane region" description="Helical" evidence="5">
    <location>
        <begin position="147"/>
        <end position="166"/>
    </location>
</feature>
<feature type="compositionally biased region" description="Basic residues" evidence="4">
    <location>
        <begin position="255"/>
        <end position="285"/>
    </location>
</feature>
<dbReference type="SMART" id="SM00054">
    <property type="entry name" value="EFh"/>
    <property type="match status" value="2"/>
</dbReference>
<feature type="compositionally biased region" description="Basic residues" evidence="4">
    <location>
        <begin position="1"/>
        <end position="10"/>
    </location>
</feature>
<feature type="domain" description="EF-hand" evidence="6">
    <location>
        <begin position="619"/>
        <end position="648"/>
    </location>
</feature>
<dbReference type="PROSITE" id="PS50222">
    <property type="entry name" value="EF_HAND_2"/>
    <property type="match status" value="2"/>
</dbReference>
<proteinExistence type="predicted"/>
<dbReference type="PANTHER" id="PTHR45942">
    <property type="entry name" value="PROTEIN PHOSPATASE 3 REGULATORY SUBUNIT B ALPHA ISOFORM TYPE 1"/>
    <property type="match status" value="1"/>
</dbReference>
<evidence type="ECO:0000256" key="4">
    <source>
        <dbReference type="SAM" id="MobiDB-lite"/>
    </source>
</evidence>
<name>A0ABR1FWA8_AURAN</name>
<feature type="compositionally biased region" description="Basic and acidic residues" evidence="4">
    <location>
        <begin position="765"/>
        <end position="777"/>
    </location>
</feature>
<feature type="transmembrane region" description="Helical" evidence="5">
    <location>
        <begin position="105"/>
        <end position="135"/>
    </location>
</feature>
<evidence type="ECO:0000256" key="3">
    <source>
        <dbReference type="ARBA" id="ARBA00022837"/>
    </source>
</evidence>
<feature type="compositionally biased region" description="Basic residues" evidence="4">
    <location>
        <begin position="731"/>
        <end position="741"/>
    </location>
</feature>
<gene>
    <name evidence="7" type="primary">GAMT</name>
    <name evidence="7" type="ORF">SO694_00119076</name>
</gene>
<feature type="compositionally biased region" description="Low complexity" evidence="4">
    <location>
        <begin position="237"/>
        <end position="254"/>
    </location>
</feature>